<dbReference type="AlphaFoldDB" id="A0A2W5A0Y7"/>
<keyword evidence="4" id="KW-0132">Cell division</keyword>
<feature type="domain" description="PPIase FKBP-type" evidence="5">
    <location>
        <begin position="163"/>
        <end position="205"/>
    </location>
</feature>
<gene>
    <name evidence="6" type="primary">tig</name>
    <name evidence="6" type="ORF">DI626_06945</name>
</gene>
<dbReference type="EMBL" id="QFNK01000130">
    <property type="protein sequence ID" value="PZO86109.1"/>
    <property type="molecule type" value="Genomic_DNA"/>
</dbReference>
<dbReference type="GO" id="GO:0044183">
    <property type="term" value="F:protein folding chaperone"/>
    <property type="evidence" value="ECO:0007669"/>
    <property type="project" value="TreeGrafter"/>
</dbReference>
<dbReference type="SUPFAM" id="SSF54534">
    <property type="entry name" value="FKBP-like"/>
    <property type="match status" value="1"/>
</dbReference>
<dbReference type="GO" id="GO:0051083">
    <property type="term" value="P:'de novo' cotranslational protein folding"/>
    <property type="evidence" value="ECO:0007669"/>
    <property type="project" value="TreeGrafter"/>
</dbReference>
<sequence length="205" mass="22956">MQVKELKAEGLKVELEVKVPANDIKKQQEVRLKEVGKTAKVPGFRPGKIPMKMLEQKYGRAVMGEVLDIVVNDATAKALKEKNIRPAMQPKIEVTEYDEGKDLTFKVELEKLPTVEVMDLKGLKLTRPVAKVDAKQIDETLERIAQSNRSTKKVEEDRATKKGDIAVITFHGRTKDDGVMHEGMHAHGVELELGSGRFIPGFEDQ</sequence>
<comment type="catalytic activity">
    <reaction evidence="1 3">
        <text>[protein]-peptidylproline (omega=180) = [protein]-peptidylproline (omega=0)</text>
        <dbReference type="Rhea" id="RHEA:16237"/>
        <dbReference type="Rhea" id="RHEA-COMP:10747"/>
        <dbReference type="Rhea" id="RHEA-COMP:10748"/>
        <dbReference type="ChEBI" id="CHEBI:83833"/>
        <dbReference type="ChEBI" id="CHEBI:83834"/>
        <dbReference type="EC" id="5.2.1.8"/>
    </reaction>
</comment>
<dbReference type="Gene3D" id="3.30.70.1050">
    <property type="entry name" value="Trigger factor ribosome-binding domain"/>
    <property type="match status" value="1"/>
</dbReference>
<dbReference type="GO" id="GO:0043022">
    <property type="term" value="F:ribosome binding"/>
    <property type="evidence" value="ECO:0007669"/>
    <property type="project" value="TreeGrafter"/>
</dbReference>
<dbReference type="NCBIfam" id="TIGR00115">
    <property type="entry name" value="tig"/>
    <property type="match status" value="1"/>
</dbReference>
<reference evidence="6 7" key="1">
    <citation type="submission" date="2017-08" db="EMBL/GenBank/DDBJ databases">
        <title>Infants hospitalized years apart are colonized by the same room-sourced microbial strains.</title>
        <authorList>
            <person name="Brooks B."/>
            <person name="Olm M.R."/>
            <person name="Firek B.A."/>
            <person name="Baker R."/>
            <person name="Thomas B.C."/>
            <person name="Morowitz M.J."/>
            <person name="Banfield J.F."/>
        </authorList>
    </citation>
    <scope>NUCLEOTIDE SEQUENCE [LARGE SCALE GENOMIC DNA]</scope>
    <source>
        <strain evidence="6">S2_018_000_R2_104</strain>
    </source>
</reference>
<keyword evidence="2 3" id="KW-0697">Rotamase</keyword>
<dbReference type="PANTHER" id="PTHR30560">
    <property type="entry name" value="TRIGGER FACTOR CHAPERONE AND PEPTIDYL-PROLYL CIS/TRANS ISOMERASE"/>
    <property type="match status" value="1"/>
</dbReference>
<evidence type="ECO:0000256" key="4">
    <source>
        <dbReference type="RuleBase" id="RU003914"/>
    </source>
</evidence>
<evidence type="ECO:0000256" key="1">
    <source>
        <dbReference type="ARBA" id="ARBA00000971"/>
    </source>
</evidence>
<evidence type="ECO:0000256" key="3">
    <source>
        <dbReference type="PROSITE-ProRule" id="PRU00277"/>
    </source>
</evidence>
<evidence type="ECO:0000256" key="2">
    <source>
        <dbReference type="ARBA" id="ARBA00023110"/>
    </source>
</evidence>
<dbReference type="Pfam" id="PF00254">
    <property type="entry name" value="FKBP_C"/>
    <property type="match status" value="1"/>
</dbReference>
<keyword evidence="4" id="KW-0131">Cell cycle</keyword>
<dbReference type="InterPro" id="IPR001179">
    <property type="entry name" value="PPIase_FKBP_dom"/>
</dbReference>
<evidence type="ECO:0000259" key="5">
    <source>
        <dbReference type="PROSITE" id="PS50059"/>
    </source>
</evidence>
<dbReference type="InterPro" id="IPR005215">
    <property type="entry name" value="Trig_fac"/>
</dbReference>
<evidence type="ECO:0000313" key="6">
    <source>
        <dbReference type="EMBL" id="PZO86109.1"/>
    </source>
</evidence>
<dbReference type="GO" id="GO:0015031">
    <property type="term" value="P:protein transport"/>
    <property type="evidence" value="ECO:0007669"/>
    <property type="project" value="InterPro"/>
</dbReference>
<keyword evidence="4" id="KW-0143">Chaperone</keyword>
<dbReference type="Pfam" id="PF05697">
    <property type="entry name" value="Trigger_N"/>
    <property type="match status" value="1"/>
</dbReference>
<dbReference type="GO" id="GO:0051301">
    <property type="term" value="P:cell division"/>
    <property type="evidence" value="ECO:0007669"/>
    <property type="project" value="UniProtKB-KW"/>
</dbReference>
<keyword evidence="3" id="KW-0413">Isomerase</keyword>
<dbReference type="InterPro" id="IPR008881">
    <property type="entry name" value="Trigger_fac_ribosome-bd_bac"/>
</dbReference>
<comment type="similarity">
    <text evidence="4">Belongs to the FKBP-type PPIase family. Tig subfamily.</text>
</comment>
<dbReference type="GO" id="GO:0003755">
    <property type="term" value="F:peptidyl-prolyl cis-trans isomerase activity"/>
    <property type="evidence" value="ECO:0007669"/>
    <property type="project" value="UniProtKB-KW"/>
</dbReference>
<dbReference type="PROSITE" id="PS50059">
    <property type="entry name" value="FKBP_PPIASE"/>
    <property type="match status" value="1"/>
</dbReference>
<dbReference type="PANTHER" id="PTHR30560:SF3">
    <property type="entry name" value="TRIGGER FACTOR-LIKE PROTEIN TIG, CHLOROPLASTIC"/>
    <property type="match status" value="1"/>
</dbReference>
<proteinExistence type="inferred from homology"/>
<name>A0A2W5A0Y7_9BACT</name>
<dbReference type="InterPro" id="IPR046357">
    <property type="entry name" value="PPIase_dom_sf"/>
</dbReference>
<comment type="caution">
    <text evidence="6">The sequence shown here is derived from an EMBL/GenBank/DDBJ whole genome shotgun (WGS) entry which is preliminary data.</text>
</comment>
<protein>
    <recommendedName>
        <fullName evidence="4">Trigger factor</fullName>
    </recommendedName>
</protein>
<dbReference type="GO" id="GO:0043335">
    <property type="term" value="P:protein unfolding"/>
    <property type="evidence" value="ECO:0007669"/>
    <property type="project" value="TreeGrafter"/>
</dbReference>
<dbReference type="SUPFAM" id="SSF102735">
    <property type="entry name" value="Trigger factor ribosome-binding domain"/>
    <property type="match status" value="1"/>
</dbReference>
<accession>A0A2W5A0Y7</accession>
<feature type="non-terminal residue" evidence="6">
    <location>
        <position position="205"/>
    </location>
</feature>
<dbReference type="Gene3D" id="3.10.50.40">
    <property type="match status" value="1"/>
</dbReference>
<organism evidence="6 7">
    <name type="scientific">Micavibrio aeruginosavorus</name>
    <dbReference type="NCBI Taxonomy" id="349221"/>
    <lineage>
        <taxon>Bacteria</taxon>
        <taxon>Pseudomonadati</taxon>
        <taxon>Bdellovibrionota</taxon>
        <taxon>Bdellovibrionia</taxon>
        <taxon>Bdellovibrionales</taxon>
        <taxon>Pseudobdellovibrionaceae</taxon>
        <taxon>Micavibrio</taxon>
    </lineage>
</organism>
<comment type="function">
    <text evidence="4">Involved in protein export. Acts as a chaperone by maintaining the newly synthesized protein in an open conformation.</text>
</comment>
<dbReference type="InterPro" id="IPR036611">
    <property type="entry name" value="Trigger_fac_ribosome-bd_sf"/>
</dbReference>
<dbReference type="Proteomes" id="UP000249557">
    <property type="component" value="Unassembled WGS sequence"/>
</dbReference>
<evidence type="ECO:0000313" key="7">
    <source>
        <dbReference type="Proteomes" id="UP000249557"/>
    </source>
</evidence>